<comment type="subcellular location">
    <subcellularLocation>
        <location evidence="1 4">Nucleus</location>
    </subcellularLocation>
</comment>
<feature type="compositionally biased region" description="Basic and acidic residues" evidence="5">
    <location>
        <begin position="335"/>
        <end position="375"/>
    </location>
</feature>
<dbReference type="GO" id="GO:0003676">
    <property type="term" value="F:nucleic acid binding"/>
    <property type="evidence" value="ECO:0007669"/>
    <property type="project" value="InterPro"/>
</dbReference>
<evidence type="ECO:0000259" key="6">
    <source>
        <dbReference type="PROSITE" id="PS50174"/>
    </source>
</evidence>
<feature type="compositionally biased region" description="Basic and acidic residues" evidence="5">
    <location>
        <begin position="384"/>
        <end position="417"/>
    </location>
</feature>
<protein>
    <recommendedName>
        <fullName evidence="4">Pre-mRNA-splicing factor</fullName>
    </recommendedName>
</protein>
<evidence type="ECO:0000256" key="5">
    <source>
        <dbReference type="SAM" id="MobiDB-lite"/>
    </source>
</evidence>
<comment type="function">
    <text evidence="4">Involved in spliceosome maturation and the first step of pre-mRNA splicing.</text>
</comment>
<dbReference type="Pfam" id="PF12656">
    <property type="entry name" value="G-patch_2"/>
    <property type="match status" value="1"/>
</dbReference>
<organism evidence="7 8">
    <name type="scientific">Neohortaea acidophila</name>
    <dbReference type="NCBI Taxonomy" id="245834"/>
    <lineage>
        <taxon>Eukaryota</taxon>
        <taxon>Fungi</taxon>
        <taxon>Dikarya</taxon>
        <taxon>Ascomycota</taxon>
        <taxon>Pezizomycotina</taxon>
        <taxon>Dothideomycetes</taxon>
        <taxon>Dothideomycetidae</taxon>
        <taxon>Mycosphaerellales</taxon>
        <taxon>Teratosphaeriaceae</taxon>
        <taxon>Neohortaea</taxon>
    </lineage>
</organism>
<feature type="region of interest" description="Disordered" evidence="5">
    <location>
        <begin position="273"/>
        <end position="417"/>
    </location>
</feature>
<dbReference type="AlphaFoldDB" id="A0A6A6PN31"/>
<dbReference type="PANTHER" id="PTHR15818">
    <property type="entry name" value="G PATCH AND KOW-CONTAINING"/>
    <property type="match status" value="1"/>
</dbReference>
<feature type="region of interest" description="Disordered" evidence="5">
    <location>
        <begin position="146"/>
        <end position="166"/>
    </location>
</feature>
<feature type="compositionally biased region" description="Basic and acidic residues" evidence="5">
    <location>
        <begin position="37"/>
        <end position="58"/>
    </location>
</feature>
<feature type="compositionally biased region" description="Basic and acidic residues" evidence="5">
    <location>
        <begin position="307"/>
        <end position="327"/>
    </location>
</feature>
<evidence type="ECO:0000256" key="4">
    <source>
        <dbReference type="RuleBase" id="RU369096"/>
    </source>
</evidence>
<keyword evidence="4" id="KW-0507">mRNA processing</keyword>
<dbReference type="InterPro" id="IPR026822">
    <property type="entry name" value="Spp2/MOS2_G-patch"/>
</dbReference>
<dbReference type="EMBL" id="MU001638">
    <property type="protein sequence ID" value="KAF2481044.1"/>
    <property type="molecule type" value="Genomic_DNA"/>
</dbReference>
<evidence type="ECO:0000256" key="2">
    <source>
        <dbReference type="ARBA" id="ARBA00008576"/>
    </source>
</evidence>
<evidence type="ECO:0000256" key="3">
    <source>
        <dbReference type="ARBA" id="ARBA00023242"/>
    </source>
</evidence>
<dbReference type="GeneID" id="54475090"/>
<evidence type="ECO:0000313" key="7">
    <source>
        <dbReference type="EMBL" id="KAF2481044.1"/>
    </source>
</evidence>
<feature type="region of interest" description="Disordered" evidence="5">
    <location>
        <begin position="91"/>
        <end position="124"/>
    </location>
</feature>
<dbReference type="OrthoDB" id="5577072at2759"/>
<keyword evidence="3 4" id="KW-0539">Nucleus</keyword>
<keyword evidence="4" id="KW-0747">Spliceosome</keyword>
<reference evidence="7" key="1">
    <citation type="journal article" date="2020" name="Stud. Mycol.">
        <title>101 Dothideomycetes genomes: a test case for predicting lifestyles and emergence of pathogens.</title>
        <authorList>
            <person name="Haridas S."/>
            <person name="Albert R."/>
            <person name="Binder M."/>
            <person name="Bloem J."/>
            <person name="Labutti K."/>
            <person name="Salamov A."/>
            <person name="Andreopoulos B."/>
            <person name="Baker S."/>
            <person name="Barry K."/>
            <person name="Bills G."/>
            <person name="Bluhm B."/>
            <person name="Cannon C."/>
            <person name="Castanera R."/>
            <person name="Culley D."/>
            <person name="Daum C."/>
            <person name="Ezra D."/>
            <person name="Gonzalez J."/>
            <person name="Henrissat B."/>
            <person name="Kuo A."/>
            <person name="Liang C."/>
            <person name="Lipzen A."/>
            <person name="Lutzoni F."/>
            <person name="Magnuson J."/>
            <person name="Mondo S."/>
            <person name="Nolan M."/>
            <person name="Ohm R."/>
            <person name="Pangilinan J."/>
            <person name="Park H.-J."/>
            <person name="Ramirez L."/>
            <person name="Alfaro M."/>
            <person name="Sun H."/>
            <person name="Tritt A."/>
            <person name="Yoshinaga Y."/>
            <person name="Zwiers L.-H."/>
            <person name="Turgeon B."/>
            <person name="Goodwin S."/>
            <person name="Spatafora J."/>
            <person name="Crous P."/>
            <person name="Grigoriev I."/>
        </authorList>
    </citation>
    <scope>NUCLEOTIDE SEQUENCE</scope>
    <source>
        <strain evidence="7">CBS 113389</strain>
    </source>
</reference>
<dbReference type="InterPro" id="IPR045166">
    <property type="entry name" value="Spp2-like"/>
</dbReference>
<gene>
    <name evidence="7" type="ORF">BDY17DRAFT_300603</name>
</gene>
<dbReference type="GO" id="GO:0000398">
    <property type="term" value="P:mRNA splicing, via spliceosome"/>
    <property type="evidence" value="ECO:0007669"/>
    <property type="project" value="UniProtKB-UniRule"/>
</dbReference>
<dbReference type="PROSITE" id="PS50174">
    <property type="entry name" value="G_PATCH"/>
    <property type="match status" value="1"/>
</dbReference>
<comment type="similarity">
    <text evidence="2 4">Belongs to the SPP2 family.</text>
</comment>
<keyword evidence="4" id="KW-0508">mRNA splicing</keyword>
<keyword evidence="8" id="KW-1185">Reference proteome</keyword>
<dbReference type="GO" id="GO:0005681">
    <property type="term" value="C:spliceosomal complex"/>
    <property type="evidence" value="ECO:0007669"/>
    <property type="project" value="UniProtKB-UniRule"/>
</dbReference>
<dbReference type="RefSeq" id="XP_033587614.1">
    <property type="nucleotide sequence ID" value="XM_033734088.1"/>
</dbReference>
<proteinExistence type="inferred from homology"/>
<feature type="region of interest" description="Disordered" evidence="5">
    <location>
        <begin position="1"/>
        <end position="58"/>
    </location>
</feature>
<dbReference type="InterPro" id="IPR000467">
    <property type="entry name" value="G_patch_dom"/>
</dbReference>
<evidence type="ECO:0000256" key="1">
    <source>
        <dbReference type="ARBA" id="ARBA00004123"/>
    </source>
</evidence>
<accession>A0A6A6PN31</accession>
<name>A0A6A6PN31_9PEZI</name>
<feature type="domain" description="G-patch" evidence="6">
    <location>
        <begin position="217"/>
        <end position="264"/>
    </location>
</feature>
<sequence>MTASPTGKISLALTGAKKPHLPPKANPSNGIKRPHAALHDHDDEDDAHGHGGRAEVVSHFDRAAGGAIDVSKPVREEKMLVIAPRANRDWREASQRNKRQRALKVGREEGRNGDGVPSVQEEEKPSFGLNVFKRVEGDAPVVETAAVEDGQQAPVDEDGDAPVKEKTEDERAIDALLGKEEKTELVLPALTEEEAFARDFRDAPAMATLEDYERVPVEQFGAALLRGMGWKDGEGIGSQRGKKVVQTKVPERRPALLGIGAKEEAAVAQELGTWGKAAKDRKGPQTVYNPVLLRDKKTGELFTEEELEKKKQREEKEEYEREFERSERHKHKERRERDRDDSRERKSERKDGKRERSSERDRRKYDSDEEYYRRKEKEKRRRERERERGGSDYDRERSRRHDSDRDRHSERHRDRRR</sequence>
<dbReference type="Proteomes" id="UP000799767">
    <property type="component" value="Unassembled WGS sequence"/>
</dbReference>
<dbReference type="PANTHER" id="PTHR15818:SF2">
    <property type="entry name" value="G-PATCH DOMAIN AND KOW MOTIFS-CONTAINING PROTEIN"/>
    <property type="match status" value="1"/>
</dbReference>
<evidence type="ECO:0000313" key="8">
    <source>
        <dbReference type="Proteomes" id="UP000799767"/>
    </source>
</evidence>